<dbReference type="AlphaFoldDB" id="A0A0B5AU98"/>
<keyword evidence="4" id="KW-1185">Reference proteome</keyword>
<evidence type="ECO:0000259" key="2">
    <source>
        <dbReference type="SMART" id="SM00642"/>
    </source>
</evidence>
<dbReference type="PANTHER" id="PTHR43002">
    <property type="entry name" value="GLYCOGEN DEBRANCHING ENZYME"/>
    <property type="match status" value="1"/>
</dbReference>
<sequence>MNNTLMRHEKVTKNGLTFQNGCLYVRFQLEKADEVWIHIEGFAYPLHLKERQDVDVWSMELEGEFHQKEYIVEIIRDGESVFTIDPWAVSTNANSQMGVILDLKKTNPIVWEPLQEQVKAKDAVIYETHVRDFTVHESFDSKEKGFMNRFGDDSASGIKHLRELGITHLHLLPLFDFTSVDDENIEGTYNWGYDPFLFNAPEGSYSSNPEDGAVRVREMKQMVQTLHDNNISVVMDVVYNHTSHERYNPLHIFFPTIAYRKYSTGEWGNGSGCGNELQTEHPVIRQFIVDSLLYWQKEYHIDGFRFDLMALYDDETIYTIERELQKENPDILLYGEPWTGGVSALPLEKHFLKGKQWDTKVALFNDEFRNGIKGDNDGYEKGMIAGNEYHQMAVLRGLVGSIHYNEWLTGFAKDPVQSINYVSAHDNLCLFDKIEKSCPEFAYQDRIRLNKFALSVLLTSQGIPFLSQGSEFLYTKNGHHNAYNAGDGVNAIDWKRKNENESVFAFTRDLIRFRKDQSALRLGCANDVRKRTSLFLNEHKLIGLSLSGEDDGDYEDILVLHNFNSFNYTTTLPAGEWLLIAYDGKIDLAGMEWVEGSFQLPYYSTTILVKL</sequence>
<dbReference type="EMBL" id="CP009417">
    <property type="protein sequence ID" value="AJD93636.1"/>
    <property type="molecule type" value="Genomic_DNA"/>
</dbReference>
<dbReference type="InterPro" id="IPR013783">
    <property type="entry name" value="Ig-like_fold"/>
</dbReference>
<dbReference type="Gene3D" id="3.20.20.80">
    <property type="entry name" value="Glycosidases"/>
    <property type="match status" value="1"/>
</dbReference>
<feature type="domain" description="Glycosyl hydrolase family 13 catalytic" evidence="2">
    <location>
        <begin position="144"/>
        <end position="514"/>
    </location>
</feature>
<protein>
    <recommendedName>
        <fullName evidence="2">Glycosyl hydrolase family 13 catalytic domain-containing protein</fullName>
    </recommendedName>
</protein>
<organism evidence="3 4">
    <name type="scientific">Jeotgalibacillus malaysiensis</name>
    <dbReference type="NCBI Taxonomy" id="1508404"/>
    <lineage>
        <taxon>Bacteria</taxon>
        <taxon>Bacillati</taxon>
        <taxon>Bacillota</taxon>
        <taxon>Bacilli</taxon>
        <taxon>Bacillales</taxon>
        <taxon>Caryophanaceae</taxon>
        <taxon>Jeotgalibacillus</taxon>
    </lineage>
</organism>
<evidence type="ECO:0000256" key="1">
    <source>
        <dbReference type="ARBA" id="ARBA00008061"/>
    </source>
</evidence>
<dbReference type="CDD" id="cd11341">
    <property type="entry name" value="AmyAc_Pullulanase_LD-like"/>
    <property type="match status" value="1"/>
</dbReference>
<reference evidence="3 4" key="1">
    <citation type="submission" date="2014-08" db="EMBL/GenBank/DDBJ databases">
        <title>Complete genome of a marine bacteria Jeotgalibacillus malaysiensis.</title>
        <authorList>
            <person name="Yaakop A.S."/>
            <person name="Chan K.-G."/>
            <person name="Goh K.M."/>
        </authorList>
    </citation>
    <scope>NUCLEOTIDE SEQUENCE [LARGE SCALE GENOMIC DNA]</scope>
    <source>
        <strain evidence="3 4">D5</strain>
        <plasmid evidence="4">Plasmid</plasmid>
    </source>
</reference>
<dbReference type="InterPro" id="IPR014756">
    <property type="entry name" value="Ig_E-set"/>
</dbReference>
<dbReference type="Proteomes" id="UP000031449">
    <property type="component" value="Plasmid unnamed"/>
</dbReference>
<dbReference type="GO" id="GO:0005975">
    <property type="term" value="P:carbohydrate metabolic process"/>
    <property type="evidence" value="ECO:0007669"/>
    <property type="project" value="InterPro"/>
</dbReference>
<evidence type="ECO:0000313" key="3">
    <source>
        <dbReference type="EMBL" id="AJD93636.1"/>
    </source>
</evidence>
<proteinExistence type="inferred from homology"/>
<dbReference type="InterPro" id="IPR013780">
    <property type="entry name" value="Glyco_hydro_b"/>
</dbReference>
<dbReference type="SMART" id="SM00642">
    <property type="entry name" value="Aamy"/>
    <property type="match status" value="1"/>
</dbReference>
<dbReference type="InterPro" id="IPR017853">
    <property type="entry name" value="GH"/>
</dbReference>
<dbReference type="Pfam" id="PF00128">
    <property type="entry name" value="Alpha-amylase"/>
    <property type="match status" value="1"/>
</dbReference>
<comment type="similarity">
    <text evidence="1">Belongs to the glycosyl hydrolase 13 family.</text>
</comment>
<dbReference type="NCBIfam" id="TIGR02104">
    <property type="entry name" value="pulA_typeI"/>
    <property type="match status" value="1"/>
</dbReference>
<dbReference type="InterPro" id="IPR011840">
    <property type="entry name" value="PulA_typeI"/>
</dbReference>
<dbReference type="KEGG" id="jeo:JMA_43190"/>
<dbReference type="Gene3D" id="2.60.40.10">
    <property type="entry name" value="Immunoglobulins"/>
    <property type="match status" value="1"/>
</dbReference>
<geneLocation type="plasmid" evidence="4"/>
<gene>
    <name evidence="3" type="ORF">JMA_43190</name>
</gene>
<evidence type="ECO:0000313" key="4">
    <source>
        <dbReference type="Proteomes" id="UP000031449"/>
    </source>
</evidence>
<dbReference type="SUPFAM" id="SSF81296">
    <property type="entry name" value="E set domains"/>
    <property type="match status" value="1"/>
</dbReference>
<dbReference type="HOGENOM" id="CLU_004744_4_1_9"/>
<dbReference type="Gene3D" id="2.60.40.1180">
    <property type="entry name" value="Golgi alpha-mannosidase II"/>
    <property type="match status" value="1"/>
</dbReference>
<accession>A0A0B5AU98</accession>
<dbReference type="OrthoDB" id="9761875at2"/>
<name>A0A0B5AU98_9BACL</name>
<dbReference type="SUPFAM" id="SSF51445">
    <property type="entry name" value="(Trans)glycosidases"/>
    <property type="match status" value="1"/>
</dbReference>
<dbReference type="InterPro" id="IPR006047">
    <property type="entry name" value="GH13_cat_dom"/>
</dbReference>
<dbReference type="BioCyc" id="JESP1508404:G14D9-13642-MONOMER"/>
<keyword evidence="3" id="KW-0614">Plasmid</keyword>